<dbReference type="OrthoDB" id="9803238at2"/>
<dbReference type="EMBL" id="BLIV01000005">
    <property type="protein sequence ID" value="GFE51060.1"/>
    <property type="molecule type" value="Genomic_DNA"/>
</dbReference>
<proteinExistence type="predicted"/>
<feature type="domain" description="UDP-N-acetylglucosamine 2-epimerase" evidence="1">
    <location>
        <begin position="22"/>
        <end position="358"/>
    </location>
</feature>
<protein>
    <submittedName>
        <fullName evidence="2">UDP-N,N'-diacetylbacillosamine 2-epimerase (Hydrolyzing)</fullName>
    </submittedName>
</protein>
<dbReference type="AlphaFoldDB" id="A0A640VUH5"/>
<comment type="caution">
    <text evidence="2">The sequence shown here is derived from an EMBL/GenBank/DDBJ whole genome shotgun (WGS) entry which is preliminary data.</text>
</comment>
<dbReference type="GO" id="GO:0004553">
    <property type="term" value="F:hydrolase activity, hydrolyzing O-glycosyl compounds"/>
    <property type="evidence" value="ECO:0007669"/>
    <property type="project" value="InterPro"/>
</dbReference>
<evidence type="ECO:0000313" key="2">
    <source>
        <dbReference type="EMBL" id="GFE51060.1"/>
    </source>
</evidence>
<keyword evidence="3" id="KW-1185">Reference proteome</keyword>
<reference evidence="2 3" key="1">
    <citation type="submission" date="2019-12" db="EMBL/GenBank/DDBJ databases">
        <title>Roseobacter cerasinus sp. nov., isolated from seawater around aquaculture.</title>
        <authorList>
            <person name="Muramatsu S."/>
            <person name="Takabe Y."/>
            <person name="Mori K."/>
            <person name="Takaichi S."/>
            <person name="Hanada S."/>
        </authorList>
    </citation>
    <scope>NUCLEOTIDE SEQUENCE [LARGE SCALE GENOMIC DNA]</scope>
    <source>
        <strain evidence="2 3">AI77</strain>
    </source>
</reference>
<sequence>MLIHYVTGSRADFGLVESCLKTIDASTQHDVEVIVTGQHLIDKYGHTTSDIERSGLRMAAQIPVALSGRDGHEMAHAMASELAGFADLWKKRRPALVLVLGDRGEMLAAAIAAVNMGIHIAHIHGGERSGTIDESYRHAISKLSHIHFPATEDAAARLAKMGEHEDRIVLVGAPGLVGLTDGIRRDPIELRRTFELSASKPIALVVFHPVVQEQQDAGAQIEALLGGLHSANLSAIILRPNSDAGGDAIDRVLDMSDASKDVRVCTHLRRRDYLKTMASCDLVIGNSSSGIIESASFSVPCVNIGSRQNNRQRNSNTIDCLTFDQPAILKAIDQALELTCDGKNVYGDGRTDTLLLSALNEIEFFPEMLSKQNSY</sequence>
<dbReference type="Pfam" id="PF02350">
    <property type="entry name" value="Epimerase_2"/>
    <property type="match status" value="1"/>
</dbReference>
<dbReference type="InterPro" id="IPR003331">
    <property type="entry name" value="UDP_GlcNAc_Epimerase_2_dom"/>
</dbReference>
<dbReference type="PANTHER" id="PTHR43174:SF3">
    <property type="entry name" value="UDP-N-ACETYLGLUCOSAMINE 2-EPIMERASE"/>
    <property type="match status" value="1"/>
</dbReference>
<dbReference type="Proteomes" id="UP000436522">
    <property type="component" value="Unassembled WGS sequence"/>
</dbReference>
<dbReference type="SUPFAM" id="SSF53756">
    <property type="entry name" value="UDP-Glycosyltransferase/glycogen phosphorylase"/>
    <property type="match status" value="1"/>
</dbReference>
<gene>
    <name evidence="2" type="ORF">So717_28130</name>
</gene>
<accession>A0A640VUH5</accession>
<name>A0A640VUH5_9RHOB</name>
<organism evidence="2 3">
    <name type="scientific">Roseobacter cerasinus</name>
    <dbReference type="NCBI Taxonomy" id="2602289"/>
    <lineage>
        <taxon>Bacteria</taxon>
        <taxon>Pseudomonadati</taxon>
        <taxon>Pseudomonadota</taxon>
        <taxon>Alphaproteobacteria</taxon>
        <taxon>Rhodobacterales</taxon>
        <taxon>Roseobacteraceae</taxon>
        <taxon>Roseobacter</taxon>
    </lineage>
</organism>
<dbReference type="GO" id="GO:0006047">
    <property type="term" value="P:UDP-N-acetylglucosamine metabolic process"/>
    <property type="evidence" value="ECO:0007669"/>
    <property type="project" value="InterPro"/>
</dbReference>
<dbReference type="NCBIfam" id="TIGR03568">
    <property type="entry name" value="NeuC_NnaA"/>
    <property type="match status" value="1"/>
</dbReference>
<evidence type="ECO:0000259" key="1">
    <source>
        <dbReference type="Pfam" id="PF02350"/>
    </source>
</evidence>
<evidence type="ECO:0000313" key="3">
    <source>
        <dbReference type="Proteomes" id="UP000436522"/>
    </source>
</evidence>
<dbReference type="InterPro" id="IPR029767">
    <property type="entry name" value="WecB-like"/>
</dbReference>
<dbReference type="Gene3D" id="3.40.50.2000">
    <property type="entry name" value="Glycogen Phosphorylase B"/>
    <property type="match status" value="2"/>
</dbReference>
<dbReference type="InterPro" id="IPR020004">
    <property type="entry name" value="UDP-GlcNAc_Epase"/>
</dbReference>
<dbReference type="RefSeq" id="WP_159978407.1">
    <property type="nucleotide sequence ID" value="NZ_BLIV01000005.1"/>
</dbReference>
<dbReference type="PANTHER" id="PTHR43174">
    <property type="entry name" value="UDP-N-ACETYLGLUCOSAMINE 2-EPIMERASE"/>
    <property type="match status" value="1"/>
</dbReference>